<reference evidence="14" key="1">
    <citation type="journal article" date="2014" name="Genome Announc.">
        <title>Genome sequence and annotation of Acremonium chrysogenum, producer of the beta-lactam antibiotic cephalosporin C.</title>
        <authorList>
            <person name="Terfehr D."/>
            <person name="Dahlmann T.A."/>
            <person name="Specht T."/>
            <person name="Zadra I."/>
            <person name="Kuernsteiner H."/>
            <person name="Kueck U."/>
        </authorList>
    </citation>
    <scope>NUCLEOTIDE SEQUENCE [LARGE SCALE GENOMIC DNA]</scope>
    <source>
        <strain evidence="14">ATCC 11550 / CBS 779.69 / DSM 880 / IAM 14645 / JCM 23072 / IMI 49137</strain>
    </source>
</reference>
<comment type="caution">
    <text evidence="13">The sequence shown here is derived from an EMBL/GenBank/DDBJ whole genome shotgun (WGS) entry which is preliminary data.</text>
</comment>
<evidence type="ECO:0000256" key="5">
    <source>
        <dbReference type="ARBA" id="ARBA00022833"/>
    </source>
</evidence>
<dbReference type="PANTHER" id="PTHR10071">
    <property type="entry name" value="TRANSCRIPTION FACTOR GATA FAMILY MEMBER"/>
    <property type="match status" value="1"/>
</dbReference>
<dbReference type="STRING" id="857340.A0A086THG0"/>
<feature type="compositionally biased region" description="Basic and acidic residues" evidence="11">
    <location>
        <begin position="426"/>
        <end position="439"/>
    </location>
</feature>
<dbReference type="GO" id="GO:0034757">
    <property type="term" value="P:negative regulation of iron ion transport"/>
    <property type="evidence" value="ECO:0007669"/>
    <property type="project" value="UniProtKB-ARBA"/>
</dbReference>
<dbReference type="PROSITE" id="PS50114">
    <property type="entry name" value="GATA_ZN_FINGER_2"/>
    <property type="match status" value="2"/>
</dbReference>
<dbReference type="GO" id="GO:0005634">
    <property type="term" value="C:nucleus"/>
    <property type="evidence" value="ECO:0007669"/>
    <property type="project" value="UniProtKB-SubCell"/>
</dbReference>
<evidence type="ECO:0000256" key="3">
    <source>
        <dbReference type="ARBA" id="ARBA00022737"/>
    </source>
</evidence>
<dbReference type="PROSITE" id="PS00344">
    <property type="entry name" value="GATA_ZN_FINGER_1"/>
    <property type="match status" value="2"/>
</dbReference>
<feature type="compositionally biased region" description="Basic residues" evidence="11">
    <location>
        <begin position="279"/>
        <end position="289"/>
    </location>
</feature>
<dbReference type="HOGENOM" id="CLU_021761_1_0_1"/>
<feature type="compositionally biased region" description="Polar residues" evidence="11">
    <location>
        <begin position="440"/>
        <end position="456"/>
    </location>
</feature>
<keyword evidence="7" id="KW-0804">Transcription</keyword>
<feature type="coiled-coil region" evidence="10">
    <location>
        <begin position="509"/>
        <end position="536"/>
    </location>
</feature>
<dbReference type="Proteomes" id="UP000029964">
    <property type="component" value="Unassembled WGS sequence"/>
</dbReference>
<dbReference type="FunFam" id="3.30.50.10:FF:000039">
    <property type="entry name" value="Siderophore transcription factor SreA"/>
    <property type="match status" value="1"/>
</dbReference>
<feature type="region of interest" description="Disordered" evidence="11">
    <location>
        <begin position="279"/>
        <end position="327"/>
    </location>
</feature>
<evidence type="ECO:0000256" key="7">
    <source>
        <dbReference type="ARBA" id="ARBA00023163"/>
    </source>
</evidence>
<proteinExistence type="predicted"/>
<feature type="compositionally biased region" description="Gly residues" evidence="11">
    <location>
        <begin position="1"/>
        <end position="10"/>
    </location>
</feature>
<dbReference type="SMART" id="SM00401">
    <property type="entry name" value="ZnF_GATA"/>
    <property type="match status" value="2"/>
</dbReference>
<dbReference type="EMBL" id="JPKY01000002">
    <property type="protein sequence ID" value="KFH48792.1"/>
    <property type="molecule type" value="Genomic_DNA"/>
</dbReference>
<dbReference type="GO" id="GO:0006879">
    <property type="term" value="P:intracellular iron ion homeostasis"/>
    <property type="evidence" value="ECO:0007669"/>
    <property type="project" value="UniProtKB-ARBA"/>
</dbReference>
<dbReference type="GO" id="GO:0000978">
    <property type="term" value="F:RNA polymerase II cis-regulatory region sequence-specific DNA binding"/>
    <property type="evidence" value="ECO:0007669"/>
    <property type="project" value="TreeGrafter"/>
</dbReference>
<dbReference type="OrthoDB" id="515401at2759"/>
<dbReference type="PRINTS" id="PR00619">
    <property type="entry name" value="GATAZNFINGER"/>
</dbReference>
<dbReference type="PANTHER" id="PTHR10071:SF335">
    <property type="entry name" value="IRON-SENSING TRANSCRIPTIONAL REPRESSOR-RELATED"/>
    <property type="match status" value="1"/>
</dbReference>
<dbReference type="InterPro" id="IPR013088">
    <property type="entry name" value="Znf_NHR/GATA"/>
</dbReference>
<evidence type="ECO:0000256" key="10">
    <source>
        <dbReference type="SAM" id="Coils"/>
    </source>
</evidence>
<evidence type="ECO:0000256" key="8">
    <source>
        <dbReference type="ARBA" id="ARBA00023242"/>
    </source>
</evidence>
<dbReference type="Pfam" id="PF00320">
    <property type="entry name" value="GATA"/>
    <property type="match status" value="2"/>
</dbReference>
<evidence type="ECO:0000313" key="14">
    <source>
        <dbReference type="Proteomes" id="UP000029964"/>
    </source>
</evidence>
<keyword evidence="3" id="KW-0677">Repeat</keyword>
<dbReference type="InterPro" id="IPR000679">
    <property type="entry name" value="Znf_GATA"/>
</dbReference>
<dbReference type="InterPro" id="IPR039355">
    <property type="entry name" value="Transcription_factor_GATA"/>
</dbReference>
<feature type="domain" description="GATA-type" evidence="12">
    <location>
        <begin position="76"/>
        <end position="131"/>
    </location>
</feature>
<dbReference type="SUPFAM" id="SSF57716">
    <property type="entry name" value="Glucocorticoid receptor-like (DNA-binding domain)"/>
    <property type="match status" value="2"/>
</dbReference>
<keyword evidence="6" id="KW-0805">Transcription regulation</keyword>
<gene>
    <name evidence="13" type="ORF">ACRE_004420</name>
</gene>
<evidence type="ECO:0000256" key="11">
    <source>
        <dbReference type="SAM" id="MobiDB-lite"/>
    </source>
</evidence>
<feature type="region of interest" description="Disordered" evidence="11">
    <location>
        <begin position="339"/>
        <end position="362"/>
    </location>
</feature>
<evidence type="ECO:0000313" key="13">
    <source>
        <dbReference type="EMBL" id="KFH48792.1"/>
    </source>
</evidence>
<keyword evidence="5" id="KW-0862">Zinc</keyword>
<dbReference type="AlphaFoldDB" id="A0A086THG0"/>
<comment type="subcellular location">
    <subcellularLocation>
        <location evidence="1">Nucleus</location>
    </subcellularLocation>
</comment>
<sequence length="536" mass="56739">MSSKPRGGGSPSHQQPSETSLRPEAHGAPRSSRSISPNSADSPMLDASTPSQAASPASSTARSISKSSPPPGSSLTPGGQVCSNCGTTRTPLWRRSPQGATICNACGLYFKARNTARPIGMGKPPHVVQERPTGQHISIAPKPLANVPGATYVSAEQTPTGSCPGGGRCNGTGGAEGCHGCPAFNNRLSKSANLAVRGQRCQGRADAAAKDPKIDDLATDLTDAGARAQDVDTTVVIACQNCGTTVTPLWRRDESGHTICNACGLYYKLHGVHRPTTMKKATIKRRKRVIPAGEDEEMDGVSQTGDRPVHDSTPEKGTMNSDGSINLGFRRNVRQPMAIQPQAPSGHPGNAHKQPSPLSGSSDLAAYHQQSALRPHNMPQSLKDDNRLPPITSLAAPEPGVDRQTSISPASFLSLARKRSFSSTDNEPRNYDDGSDNSKRLSSIKSILNPTSQNGGRSDDRHEYSLPPLRSPGTTVASAPSPGLHSTRDPTPALSDVYSESEQAKADRRAALQREAERMREMLAAKERELMALGND</sequence>
<dbReference type="CDD" id="cd00202">
    <property type="entry name" value="ZnF_GATA"/>
    <property type="match status" value="2"/>
</dbReference>
<feature type="compositionally biased region" description="Polar residues" evidence="11">
    <location>
        <begin position="11"/>
        <end position="20"/>
    </location>
</feature>
<keyword evidence="14" id="KW-1185">Reference proteome</keyword>
<dbReference type="GO" id="GO:0000981">
    <property type="term" value="F:DNA-binding transcription factor activity, RNA polymerase II-specific"/>
    <property type="evidence" value="ECO:0007669"/>
    <property type="project" value="TreeGrafter"/>
</dbReference>
<evidence type="ECO:0000256" key="2">
    <source>
        <dbReference type="ARBA" id="ARBA00022723"/>
    </source>
</evidence>
<dbReference type="GO" id="GO:0000122">
    <property type="term" value="P:negative regulation of transcription by RNA polymerase II"/>
    <property type="evidence" value="ECO:0007669"/>
    <property type="project" value="TreeGrafter"/>
</dbReference>
<evidence type="ECO:0000256" key="6">
    <source>
        <dbReference type="ARBA" id="ARBA00023015"/>
    </source>
</evidence>
<dbReference type="GO" id="GO:0045944">
    <property type="term" value="P:positive regulation of transcription by RNA polymerase II"/>
    <property type="evidence" value="ECO:0007669"/>
    <property type="project" value="TreeGrafter"/>
</dbReference>
<accession>A0A086THG0</accession>
<protein>
    <submittedName>
        <fullName evidence="13">GATA factor-like protein</fullName>
    </submittedName>
</protein>
<evidence type="ECO:0000256" key="1">
    <source>
        <dbReference type="ARBA" id="ARBA00004123"/>
    </source>
</evidence>
<feature type="domain" description="GATA-type" evidence="12">
    <location>
        <begin position="239"/>
        <end position="286"/>
    </location>
</feature>
<dbReference type="GO" id="GO:0008270">
    <property type="term" value="F:zinc ion binding"/>
    <property type="evidence" value="ECO:0007669"/>
    <property type="project" value="UniProtKB-KW"/>
</dbReference>
<feature type="region of interest" description="Disordered" evidence="11">
    <location>
        <begin position="1"/>
        <end position="80"/>
    </location>
</feature>
<dbReference type="FunFam" id="3.30.50.10:FF:000007">
    <property type="entry name" value="Nitrogen regulatory AreA, N-terminal"/>
    <property type="match status" value="1"/>
</dbReference>
<keyword evidence="10" id="KW-0175">Coiled coil</keyword>
<name>A0A086THG0_HAPC1</name>
<dbReference type="Gene3D" id="3.30.50.10">
    <property type="entry name" value="Erythroid Transcription Factor GATA-1, subunit A"/>
    <property type="match status" value="2"/>
</dbReference>
<keyword evidence="8" id="KW-0539">Nucleus</keyword>
<feature type="compositionally biased region" description="Polar residues" evidence="11">
    <location>
        <begin position="31"/>
        <end position="41"/>
    </location>
</feature>
<keyword evidence="4 9" id="KW-0863">Zinc-finger</keyword>
<evidence type="ECO:0000259" key="12">
    <source>
        <dbReference type="PROSITE" id="PS50114"/>
    </source>
</evidence>
<feature type="compositionally biased region" description="Low complexity" evidence="11">
    <location>
        <begin position="47"/>
        <end position="79"/>
    </location>
</feature>
<evidence type="ECO:0000256" key="9">
    <source>
        <dbReference type="PROSITE-ProRule" id="PRU00094"/>
    </source>
</evidence>
<keyword evidence="2" id="KW-0479">Metal-binding</keyword>
<organism evidence="13 14">
    <name type="scientific">Hapsidospora chrysogenum (strain ATCC 11550 / CBS 779.69 / DSM 880 / IAM 14645 / JCM 23072 / IMI 49137)</name>
    <name type="common">Acremonium chrysogenum</name>
    <dbReference type="NCBI Taxonomy" id="857340"/>
    <lineage>
        <taxon>Eukaryota</taxon>
        <taxon>Fungi</taxon>
        <taxon>Dikarya</taxon>
        <taxon>Ascomycota</taxon>
        <taxon>Pezizomycotina</taxon>
        <taxon>Sordariomycetes</taxon>
        <taxon>Hypocreomycetidae</taxon>
        <taxon>Hypocreales</taxon>
        <taxon>Bionectriaceae</taxon>
        <taxon>Hapsidospora</taxon>
    </lineage>
</organism>
<feature type="region of interest" description="Disordered" evidence="11">
    <location>
        <begin position="376"/>
        <end position="508"/>
    </location>
</feature>
<evidence type="ECO:0000256" key="4">
    <source>
        <dbReference type="ARBA" id="ARBA00022771"/>
    </source>
</evidence>